<name>A0AAV5D8W9_ELECO</name>
<keyword evidence="13" id="KW-1185">Reference proteome</keyword>
<evidence type="ECO:0000259" key="11">
    <source>
        <dbReference type="PROSITE" id="PS51745"/>
    </source>
</evidence>
<dbReference type="InterPro" id="IPR053793">
    <property type="entry name" value="PB1-like"/>
</dbReference>
<organism evidence="12 13">
    <name type="scientific">Eleusine coracana subsp. coracana</name>
    <dbReference type="NCBI Taxonomy" id="191504"/>
    <lineage>
        <taxon>Eukaryota</taxon>
        <taxon>Viridiplantae</taxon>
        <taxon>Streptophyta</taxon>
        <taxon>Embryophyta</taxon>
        <taxon>Tracheophyta</taxon>
        <taxon>Spermatophyta</taxon>
        <taxon>Magnoliopsida</taxon>
        <taxon>Liliopsida</taxon>
        <taxon>Poales</taxon>
        <taxon>Poaceae</taxon>
        <taxon>PACMAD clade</taxon>
        <taxon>Chloridoideae</taxon>
        <taxon>Cynodonteae</taxon>
        <taxon>Eleusininae</taxon>
        <taxon>Eleusine</taxon>
    </lineage>
</organism>
<comment type="subcellular location">
    <subcellularLocation>
        <location evidence="2 9">Nucleus</location>
    </subcellularLocation>
</comment>
<dbReference type="GO" id="GO:0005634">
    <property type="term" value="C:nucleus"/>
    <property type="evidence" value="ECO:0007669"/>
    <property type="project" value="UniProtKB-SubCell"/>
</dbReference>
<dbReference type="SUPFAM" id="SSF54277">
    <property type="entry name" value="CAD &amp; PB1 domains"/>
    <property type="match status" value="1"/>
</dbReference>
<dbReference type="Pfam" id="PF02309">
    <property type="entry name" value="AUX_IAA"/>
    <property type="match status" value="1"/>
</dbReference>
<dbReference type="FunFam" id="2.30.30.1040:FF:000001">
    <property type="entry name" value="Auxin response factor"/>
    <property type="match status" value="1"/>
</dbReference>
<gene>
    <name evidence="12" type="primary">ga24308</name>
    <name evidence="12" type="ORF">PR202_ga24308</name>
</gene>
<dbReference type="PANTHER" id="PTHR31384:SF1">
    <property type="entry name" value="AUXIN RESPONSE FACTOR 9"/>
    <property type="match status" value="1"/>
</dbReference>
<evidence type="ECO:0000256" key="2">
    <source>
        <dbReference type="ARBA" id="ARBA00004123"/>
    </source>
</evidence>
<dbReference type="Pfam" id="PF06507">
    <property type="entry name" value="ARF_AD"/>
    <property type="match status" value="1"/>
</dbReference>
<evidence type="ECO:0000256" key="5">
    <source>
        <dbReference type="ARBA" id="ARBA00023125"/>
    </source>
</evidence>
<dbReference type="Gene3D" id="2.30.30.1040">
    <property type="match status" value="1"/>
</dbReference>
<evidence type="ECO:0000256" key="4">
    <source>
        <dbReference type="ARBA" id="ARBA00023015"/>
    </source>
</evidence>
<dbReference type="PROSITE" id="PS51745">
    <property type="entry name" value="PB1"/>
    <property type="match status" value="1"/>
</dbReference>
<dbReference type="PANTHER" id="PTHR31384">
    <property type="entry name" value="AUXIN RESPONSE FACTOR 4-RELATED"/>
    <property type="match status" value="1"/>
</dbReference>
<dbReference type="GO" id="GO:0006355">
    <property type="term" value="P:regulation of DNA-templated transcription"/>
    <property type="evidence" value="ECO:0007669"/>
    <property type="project" value="InterPro"/>
</dbReference>
<dbReference type="Gene3D" id="3.10.20.90">
    <property type="entry name" value="Phosphatidylinositol 3-kinase Catalytic Subunit, Chain A, domain 1"/>
    <property type="match status" value="1"/>
</dbReference>
<dbReference type="CDD" id="cd10017">
    <property type="entry name" value="B3_DNA"/>
    <property type="match status" value="1"/>
</dbReference>
<reference evidence="12" key="1">
    <citation type="journal article" date="2018" name="DNA Res.">
        <title>Multiple hybrid de novo genome assembly of finger millet, an orphan allotetraploid crop.</title>
        <authorList>
            <person name="Hatakeyama M."/>
            <person name="Aluri S."/>
            <person name="Balachadran M.T."/>
            <person name="Sivarajan S.R."/>
            <person name="Patrignani A."/>
            <person name="Gruter S."/>
            <person name="Poveda L."/>
            <person name="Shimizu-Inatsugi R."/>
            <person name="Baeten J."/>
            <person name="Francoijs K.J."/>
            <person name="Nataraja K.N."/>
            <person name="Reddy Y.A.N."/>
            <person name="Phadnis S."/>
            <person name="Ravikumar R.L."/>
            <person name="Schlapbach R."/>
            <person name="Sreeman S.M."/>
            <person name="Shimizu K.K."/>
        </authorList>
    </citation>
    <scope>NUCLEOTIDE SEQUENCE</scope>
</reference>
<dbReference type="InterPro" id="IPR044835">
    <property type="entry name" value="ARF_plant"/>
</dbReference>
<keyword evidence="5 9" id="KW-0238">DNA-binding</keyword>
<comment type="similarity">
    <text evidence="3 9">Belongs to the ARF family.</text>
</comment>
<keyword evidence="7 9" id="KW-0539">Nucleus</keyword>
<dbReference type="Gene3D" id="2.40.330.10">
    <property type="entry name" value="DNA-binding pseudobarrel domain"/>
    <property type="match status" value="1"/>
</dbReference>
<sequence length="689" mass="77059">MAQAREPELFAELWRACAGPLVELPQTDERVFYFLQGHLEQLQEPTDPALLAEQIKMFQVPNKILCKVVNVELKAETETDEMFAQITLQPDPDQVNLPTLPDPPLPQSPRPVVHSFCKILTPSDTSTHGGFSVLRRHANECLPPLDMSMPTPTQELITKDLHGSEWRFKHIYRGQPRRHLLTTGWSTFVTSKKLIAGDAFVYLRSETGEQRVGVRRLVQKQSTMPTSVISSQSMHLGVLASASHAIKTNSIFLVYYRPRLSQSQYIVSLNKYLEASKAGFTVGMRFKMSFEGEDVPVKKFSGTIVDKGDVAPQWEGSEWKTLKVQWDEAANFNGPERVSSWEIEQFDASAPSINIPVQPSTKTKRPREIAENLDIQAPEHAQEFWLSGMPQQHEKPGTGSSEPNCISGHQVVWTSERPGYSTMSSSAVCQNTVVLEGWLKDFNPSSKGISPTLSEISQKLFHVTSKDARVAPWPGFSAYQAEEPSSKLSCNTALCSYGTEEVTPNFPNVVQEKKEPSMLRLFGVNLINHINSTASTDKMTVVVAETSTQAACSYEDSGQLSALSKVTKDHTQFVNESPREIQSHQSSAARTRIKVQMHGNAVGRAVDLANLYGYEQLISELQAMFEIKDLNSKEKWKVAFTDDDGDMVEIGNDPWLEFCQMVKKIVIYPVEDGRNVEPGPEQQHVKAEF</sequence>
<evidence type="ECO:0000256" key="1">
    <source>
        <dbReference type="ARBA" id="ARBA00003182"/>
    </source>
</evidence>
<keyword evidence="4 9" id="KW-0805">Transcription regulation</keyword>
<protein>
    <recommendedName>
        <fullName evidence="9">Auxin response factor</fullName>
    </recommendedName>
</protein>
<feature type="domain" description="PB1" evidence="11">
    <location>
        <begin position="590"/>
        <end position="672"/>
    </location>
</feature>
<dbReference type="SMART" id="SM01019">
    <property type="entry name" value="B3"/>
    <property type="match status" value="1"/>
</dbReference>
<dbReference type="FunFam" id="2.40.330.10:FF:000001">
    <property type="entry name" value="Auxin response factor"/>
    <property type="match status" value="1"/>
</dbReference>
<evidence type="ECO:0000256" key="6">
    <source>
        <dbReference type="ARBA" id="ARBA00023163"/>
    </source>
</evidence>
<evidence type="ECO:0000256" key="9">
    <source>
        <dbReference type="RuleBase" id="RU004561"/>
    </source>
</evidence>
<evidence type="ECO:0000313" key="12">
    <source>
        <dbReference type="EMBL" id="GJN06567.1"/>
    </source>
</evidence>
<evidence type="ECO:0000259" key="10">
    <source>
        <dbReference type="PROSITE" id="PS50863"/>
    </source>
</evidence>
<dbReference type="InterPro" id="IPR003340">
    <property type="entry name" value="B3_DNA-bd"/>
</dbReference>
<evidence type="ECO:0000256" key="7">
    <source>
        <dbReference type="ARBA" id="ARBA00023242"/>
    </source>
</evidence>
<comment type="subunit">
    <text evidence="9">Homodimers and heterodimers.</text>
</comment>
<proteinExistence type="inferred from homology"/>
<dbReference type="EMBL" id="BQKI01000012">
    <property type="protein sequence ID" value="GJN06567.1"/>
    <property type="molecule type" value="Genomic_DNA"/>
</dbReference>
<accession>A0AAV5D8W9</accession>
<dbReference type="InterPro" id="IPR010525">
    <property type="entry name" value="ARF_dom"/>
</dbReference>
<keyword evidence="8 9" id="KW-0927">Auxin signaling pathway</keyword>
<dbReference type="SUPFAM" id="SSF101936">
    <property type="entry name" value="DNA-binding pseudobarrel domain"/>
    <property type="match status" value="1"/>
</dbReference>
<keyword evidence="6 9" id="KW-0804">Transcription</keyword>
<dbReference type="InterPro" id="IPR033389">
    <property type="entry name" value="AUX/IAA_dom"/>
</dbReference>
<evidence type="ECO:0000256" key="8">
    <source>
        <dbReference type="ARBA" id="ARBA00023294"/>
    </source>
</evidence>
<dbReference type="InterPro" id="IPR015300">
    <property type="entry name" value="DNA-bd_pseudobarrel_sf"/>
</dbReference>
<dbReference type="AlphaFoldDB" id="A0AAV5D8W9"/>
<comment type="caution">
    <text evidence="12">The sequence shown here is derived from an EMBL/GenBank/DDBJ whole genome shotgun (WGS) entry which is preliminary data.</text>
</comment>
<dbReference type="GO" id="GO:0009734">
    <property type="term" value="P:auxin-activated signaling pathway"/>
    <property type="evidence" value="ECO:0007669"/>
    <property type="project" value="UniProtKB-KW"/>
</dbReference>
<feature type="domain" description="TF-B3" evidence="10">
    <location>
        <begin position="116"/>
        <end position="218"/>
    </location>
</feature>
<evidence type="ECO:0000256" key="3">
    <source>
        <dbReference type="ARBA" id="ARBA00007853"/>
    </source>
</evidence>
<dbReference type="Pfam" id="PF02362">
    <property type="entry name" value="B3"/>
    <property type="match status" value="1"/>
</dbReference>
<dbReference type="Proteomes" id="UP001054889">
    <property type="component" value="Unassembled WGS sequence"/>
</dbReference>
<reference evidence="12" key="2">
    <citation type="submission" date="2021-12" db="EMBL/GenBank/DDBJ databases">
        <title>Resequencing data analysis of finger millet.</title>
        <authorList>
            <person name="Hatakeyama M."/>
            <person name="Aluri S."/>
            <person name="Balachadran M.T."/>
            <person name="Sivarajan S.R."/>
            <person name="Poveda L."/>
            <person name="Shimizu-Inatsugi R."/>
            <person name="Schlapbach R."/>
            <person name="Sreeman S.M."/>
            <person name="Shimizu K.K."/>
        </authorList>
    </citation>
    <scope>NUCLEOTIDE SEQUENCE</scope>
</reference>
<dbReference type="GO" id="GO:0003677">
    <property type="term" value="F:DNA binding"/>
    <property type="evidence" value="ECO:0007669"/>
    <property type="project" value="UniProtKB-KW"/>
</dbReference>
<evidence type="ECO:0000313" key="13">
    <source>
        <dbReference type="Proteomes" id="UP001054889"/>
    </source>
</evidence>
<dbReference type="PROSITE" id="PS50863">
    <property type="entry name" value="B3"/>
    <property type="match status" value="1"/>
</dbReference>
<comment type="function">
    <text evidence="1 9">Auxin response factors (ARFs) are transcriptional factors that bind specifically to the DNA sequence 5'-TGTCTC-3' found in the auxin-responsive promoter elements (AuxREs).</text>
</comment>